<evidence type="ECO:0000259" key="8">
    <source>
        <dbReference type="PROSITE" id="PS51351"/>
    </source>
</evidence>
<keyword evidence="2" id="KW-0805">Transcription regulation</keyword>
<dbReference type="Pfam" id="PF18121">
    <property type="entry name" value="TFA2_Winged_2"/>
    <property type="match status" value="1"/>
</dbReference>
<evidence type="ECO:0000256" key="4">
    <source>
        <dbReference type="ARBA" id="ARBA00023163"/>
    </source>
</evidence>
<feature type="compositionally biased region" description="Basic and acidic residues" evidence="7">
    <location>
        <begin position="462"/>
        <end position="475"/>
    </location>
</feature>
<keyword evidence="5" id="KW-0539">Nucleus</keyword>
<evidence type="ECO:0000256" key="5">
    <source>
        <dbReference type="ARBA" id="ARBA00023242"/>
    </source>
</evidence>
<feature type="region of interest" description="Disordered" evidence="7">
    <location>
        <begin position="426"/>
        <end position="475"/>
    </location>
</feature>
<dbReference type="InterPro" id="IPR040501">
    <property type="entry name" value="TFA2_Winged_2"/>
</dbReference>
<sequence>MAPNESHSFSAPQATTPAPSTSHEQPPRPTFPPSQKRKRDTLLPSRGNKLWMNLGYNNDRVFFPLSDQHAGLQREIDANKENNPPGAPPKKKRATKKPAVKKEEDSGHAEKLAQLQELEPEQARLRAEIGLPPEKKTKKKQTVKKGAGQDVSNPIDLDSYPDNDQDTSKQKPDMAAFDRQHASFLSSMSAAAAKIGTSAGTRRSLAPPSPSPSVGSTTSAAAPAGSMTPRKDRDTPGNVVYSQPAMTGTGDSIISQMAYAVAWLRSKDEPQTCFGVLGYLSGAARPENEQEFFVEQMRRHPQIQWIPDPDLSEQTWRSGTYVHRPTIPGVRNKTQLLAYLQKKTDASGVSVKDLKDGWPDCESGITELEREHRVLVIRAKKDGSARMVWLDDPSLFHEVDPQLKVMWSRAEVPSLDTIVQRLVAAQQKPASEDPRLKAAQAAKEPKKKKRAQRRGGKSTNTHMEHLLKDYSHMKR</sequence>
<organism evidence="9 10">
    <name type="scientific">Parathielavia hyrcaniae</name>
    <dbReference type="NCBI Taxonomy" id="113614"/>
    <lineage>
        <taxon>Eukaryota</taxon>
        <taxon>Fungi</taxon>
        <taxon>Dikarya</taxon>
        <taxon>Ascomycota</taxon>
        <taxon>Pezizomycotina</taxon>
        <taxon>Sordariomycetes</taxon>
        <taxon>Sordariomycetidae</taxon>
        <taxon>Sordariales</taxon>
        <taxon>Chaetomiaceae</taxon>
        <taxon>Parathielavia</taxon>
    </lineage>
</organism>
<feature type="compositionally biased region" description="Basic residues" evidence="7">
    <location>
        <begin position="89"/>
        <end position="99"/>
    </location>
</feature>
<feature type="compositionally biased region" description="Basic and acidic residues" evidence="7">
    <location>
        <begin position="166"/>
        <end position="180"/>
    </location>
</feature>
<dbReference type="InterPro" id="IPR003166">
    <property type="entry name" value="TFIIE_bsu_DNA-bd"/>
</dbReference>
<evidence type="ECO:0000256" key="2">
    <source>
        <dbReference type="ARBA" id="ARBA00023015"/>
    </source>
</evidence>
<reference evidence="9" key="2">
    <citation type="submission" date="2023-05" db="EMBL/GenBank/DDBJ databases">
        <authorList>
            <consortium name="Lawrence Berkeley National Laboratory"/>
            <person name="Steindorff A."/>
            <person name="Hensen N."/>
            <person name="Bonometti L."/>
            <person name="Westerberg I."/>
            <person name="Brannstrom I.O."/>
            <person name="Guillou S."/>
            <person name="Cros-Aarteil S."/>
            <person name="Calhoun S."/>
            <person name="Haridas S."/>
            <person name="Kuo A."/>
            <person name="Mondo S."/>
            <person name="Pangilinan J."/>
            <person name="Riley R."/>
            <person name="Labutti K."/>
            <person name="Andreopoulos B."/>
            <person name="Lipzen A."/>
            <person name="Chen C."/>
            <person name="Yanf M."/>
            <person name="Daum C."/>
            <person name="Ng V."/>
            <person name="Clum A."/>
            <person name="Ohm R."/>
            <person name="Martin F."/>
            <person name="Silar P."/>
            <person name="Natvig D."/>
            <person name="Lalanne C."/>
            <person name="Gautier V."/>
            <person name="Ament-Velasquez S.L."/>
            <person name="Kruys A."/>
            <person name="Hutchinson M.I."/>
            <person name="Powell A.J."/>
            <person name="Barry K."/>
            <person name="Miller A.N."/>
            <person name="Grigoriev I.V."/>
            <person name="Debuchy R."/>
            <person name="Gladieux P."/>
            <person name="Thoren M.H."/>
            <person name="Johannesson H."/>
        </authorList>
    </citation>
    <scope>NUCLEOTIDE SEQUENCE</scope>
    <source>
        <strain evidence="9">CBS 757.83</strain>
    </source>
</reference>
<dbReference type="GO" id="GO:0003677">
    <property type="term" value="F:DNA binding"/>
    <property type="evidence" value="ECO:0007669"/>
    <property type="project" value="UniProtKB-KW"/>
</dbReference>
<feature type="domain" description="TFIIE beta" evidence="8">
    <location>
        <begin position="245"/>
        <end position="330"/>
    </location>
</feature>
<dbReference type="AlphaFoldDB" id="A0AAN6Q7W6"/>
<dbReference type="GO" id="GO:0006367">
    <property type="term" value="P:transcription initiation at RNA polymerase II promoter"/>
    <property type="evidence" value="ECO:0007669"/>
    <property type="project" value="InterPro"/>
</dbReference>
<comment type="caution">
    <text evidence="9">The sequence shown here is derived from an EMBL/GenBank/DDBJ whole genome shotgun (WGS) entry which is preliminary data.</text>
</comment>
<evidence type="ECO:0000256" key="1">
    <source>
        <dbReference type="ARBA" id="ARBA00004123"/>
    </source>
</evidence>
<accession>A0AAN6Q7W6</accession>
<name>A0AAN6Q7W6_9PEZI</name>
<feature type="compositionally biased region" description="Basic residues" evidence="7">
    <location>
        <begin position="445"/>
        <end position="456"/>
    </location>
</feature>
<reference evidence="9" key="1">
    <citation type="journal article" date="2023" name="Mol. Phylogenet. Evol.">
        <title>Genome-scale phylogeny and comparative genomics of the fungal order Sordariales.</title>
        <authorList>
            <person name="Hensen N."/>
            <person name="Bonometti L."/>
            <person name="Westerberg I."/>
            <person name="Brannstrom I.O."/>
            <person name="Guillou S."/>
            <person name="Cros-Aarteil S."/>
            <person name="Calhoun S."/>
            <person name="Haridas S."/>
            <person name="Kuo A."/>
            <person name="Mondo S."/>
            <person name="Pangilinan J."/>
            <person name="Riley R."/>
            <person name="LaButti K."/>
            <person name="Andreopoulos B."/>
            <person name="Lipzen A."/>
            <person name="Chen C."/>
            <person name="Yan M."/>
            <person name="Daum C."/>
            <person name="Ng V."/>
            <person name="Clum A."/>
            <person name="Steindorff A."/>
            <person name="Ohm R.A."/>
            <person name="Martin F."/>
            <person name="Silar P."/>
            <person name="Natvig D.O."/>
            <person name="Lalanne C."/>
            <person name="Gautier V."/>
            <person name="Ament-Velasquez S.L."/>
            <person name="Kruys A."/>
            <person name="Hutchinson M.I."/>
            <person name="Powell A.J."/>
            <person name="Barry K."/>
            <person name="Miller A.N."/>
            <person name="Grigoriev I.V."/>
            <person name="Debuchy R."/>
            <person name="Gladieux P."/>
            <person name="Hiltunen Thoren M."/>
            <person name="Johannesson H."/>
        </authorList>
    </citation>
    <scope>NUCLEOTIDE SEQUENCE</scope>
    <source>
        <strain evidence="9">CBS 757.83</strain>
    </source>
</reference>
<evidence type="ECO:0000313" key="10">
    <source>
        <dbReference type="Proteomes" id="UP001305647"/>
    </source>
</evidence>
<dbReference type="GO" id="GO:0001097">
    <property type="term" value="F:TFIIH-class transcription factor complex binding"/>
    <property type="evidence" value="ECO:0007669"/>
    <property type="project" value="TreeGrafter"/>
</dbReference>
<protein>
    <recommendedName>
        <fullName evidence="8">TFIIE beta domain-containing protein</fullName>
    </recommendedName>
</protein>
<evidence type="ECO:0000256" key="3">
    <source>
        <dbReference type="ARBA" id="ARBA00023125"/>
    </source>
</evidence>
<feature type="region of interest" description="Disordered" evidence="7">
    <location>
        <begin position="1"/>
        <end position="46"/>
    </location>
</feature>
<feature type="compositionally biased region" description="Basic and acidic residues" evidence="7">
    <location>
        <begin position="100"/>
        <end position="111"/>
    </location>
</feature>
<proteinExistence type="predicted"/>
<dbReference type="PROSITE" id="PS51351">
    <property type="entry name" value="TFIIE_BETA_C"/>
    <property type="match status" value="1"/>
</dbReference>
<gene>
    <name evidence="9" type="ORF">N658DRAFT_520447</name>
</gene>
<keyword evidence="10" id="KW-1185">Reference proteome</keyword>
<evidence type="ECO:0000256" key="6">
    <source>
        <dbReference type="ARBA" id="ARBA00025581"/>
    </source>
</evidence>
<feature type="region of interest" description="Disordered" evidence="7">
    <location>
        <begin position="195"/>
        <end position="240"/>
    </location>
</feature>
<feature type="compositionally biased region" description="Polar residues" evidence="7">
    <location>
        <begin position="1"/>
        <end position="24"/>
    </location>
</feature>
<dbReference type="EMBL" id="MU863625">
    <property type="protein sequence ID" value="KAK4105195.1"/>
    <property type="molecule type" value="Genomic_DNA"/>
</dbReference>
<evidence type="ECO:0000313" key="9">
    <source>
        <dbReference type="EMBL" id="KAK4105195.1"/>
    </source>
</evidence>
<dbReference type="PANTHER" id="PTHR12716:SF8">
    <property type="entry name" value="TRANSCRIPTION INITIATION FACTOR IIE SUBUNIT BETA"/>
    <property type="match status" value="1"/>
</dbReference>
<dbReference type="InterPro" id="IPR016656">
    <property type="entry name" value="TFIIE-bsu"/>
</dbReference>
<feature type="region of interest" description="Disordered" evidence="7">
    <location>
        <begin position="72"/>
        <end position="180"/>
    </location>
</feature>
<comment type="subcellular location">
    <subcellularLocation>
        <location evidence="1">Nucleus</location>
    </subcellularLocation>
</comment>
<dbReference type="Proteomes" id="UP001305647">
    <property type="component" value="Unassembled WGS sequence"/>
</dbReference>
<feature type="compositionally biased region" description="Low complexity" evidence="7">
    <location>
        <begin position="212"/>
        <end position="226"/>
    </location>
</feature>
<evidence type="ECO:0000256" key="7">
    <source>
        <dbReference type="SAM" id="MobiDB-lite"/>
    </source>
</evidence>
<keyword evidence="3" id="KW-0238">DNA-binding</keyword>
<comment type="function">
    <text evidence="6">Recruits TFIIH to the initiation complex and stimulates the RNA polymerase II C-terminal domain kinase and DNA-dependent ATPase activities of TFIIH. Both TFIIH and TFIIE are required for promoter clearance by RNA polymerase.</text>
</comment>
<dbReference type="GO" id="GO:0005673">
    <property type="term" value="C:transcription factor TFIIE complex"/>
    <property type="evidence" value="ECO:0007669"/>
    <property type="project" value="InterPro"/>
</dbReference>
<keyword evidence="4" id="KW-0804">Transcription</keyword>
<dbReference type="PANTHER" id="PTHR12716">
    <property type="entry name" value="TRANSCRIPTION INITIATION FACTOR IIE, BETA SUBUNIT"/>
    <property type="match status" value="1"/>
</dbReference>